<dbReference type="OrthoDB" id="10014864at2"/>
<keyword evidence="3" id="KW-1185">Reference proteome</keyword>
<evidence type="ECO:0000313" key="2">
    <source>
        <dbReference type="EMBL" id="KAA0676141.1"/>
    </source>
</evidence>
<feature type="region of interest" description="Disordered" evidence="1">
    <location>
        <begin position="170"/>
        <end position="191"/>
    </location>
</feature>
<sequence>MTMKTPYAEQRHRDPKSAEARARTPNLNLSSAAGGVHDDPAPTIDDASNLRNSMETLRDRLQRLGGLGEGDLFHIGGGKRGLLVRHDTDRGGMILAGQNGYAVQVSTVFIPGLEIEAPINGGVERLCVVGTDRRHGTPVLVVTRLGDPEPCEFDVDMKPLVQNLDGVRVGGGPPVEADETGNAADETSGKASEGGMVFGGIFADIEAMIRDSFRQATKDASRHGEANRLPGIGYLSTTLARNLGVAGAVKAVGEFLAQVERDERLRGIRDRGWGTAEGPIETVLGTVWVKCEMYGDGRRAQTAVMTMRERAWDEADFVPLDLSSVAWPRAAEVPAAGAAPKVGEATPSEGGRSFAAKVLARAEHLEGTLRMPQNVGDVSVLLAGAALRDGAECWSIGPSLAAVLIEDLEEGGTAAVLQALQRLEVPENGVWIEVGGQEHLNALRGPMIDTGVLAVRDPDDASVIRIVLVRQGAEGEEPVMGQPVAVSLHPTGDPRPSDMTPEEWTTVCHKLDAGVASLPSGERLAAVEVQKRMRIGIPFPAPGQRVSQHQADDVEWAAMLVVAHHHHRTLGTLKTLPSSDRPAVTRIECIVDEWSLGQNGAEPDDVPTVQLGGQGPVAFVGGIGSAIVTPEDAKTFGLKNPVVLAVGQPVPAVFRSQVPSEGGFALRLGRSALLTISGGVPEMTEKEAQAARKAPMTVGLLRHGDALFLCIGIPGLGEFDLPYDHRRVPAQCRGIPDRKPHQGLALEFLPYDTKTGILNGLRLLSLTSEFCAVLEKEIVFLDKRVGSADWSYERDVRRAYQRWPNSKAMLGACTYVEQAGMPFTSERPELPKRPGTN</sequence>
<feature type="compositionally biased region" description="Basic and acidic residues" evidence="1">
    <location>
        <begin position="9"/>
        <end position="22"/>
    </location>
</feature>
<accession>A0A9W7NDW9</accession>
<dbReference type="Proteomes" id="UP000480854">
    <property type="component" value="Unassembled WGS sequence"/>
</dbReference>
<name>A0A9W7NDW9_9PROT</name>
<dbReference type="RefSeq" id="WP_149472217.1">
    <property type="nucleotide sequence ID" value="NZ_QOKW01000041.1"/>
</dbReference>
<dbReference type="AlphaFoldDB" id="A0A9W7NDW9"/>
<feature type="region of interest" description="Disordered" evidence="1">
    <location>
        <begin position="1"/>
        <end position="48"/>
    </location>
</feature>
<protein>
    <submittedName>
        <fullName evidence="2">Uncharacterized protein</fullName>
    </submittedName>
</protein>
<comment type="caution">
    <text evidence="2">The sequence shown here is derived from an EMBL/GenBank/DDBJ whole genome shotgun (WGS) entry which is preliminary data.</text>
</comment>
<organism evidence="2 3">
    <name type="scientific">Roseomonas genomospecies 6</name>
    <dbReference type="NCBI Taxonomy" id="214106"/>
    <lineage>
        <taxon>Bacteria</taxon>
        <taxon>Pseudomonadati</taxon>
        <taxon>Pseudomonadota</taxon>
        <taxon>Alphaproteobacteria</taxon>
        <taxon>Acetobacterales</taxon>
        <taxon>Roseomonadaceae</taxon>
        <taxon>Roseomonas</taxon>
    </lineage>
</organism>
<proteinExistence type="predicted"/>
<dbReference type="EMBL" id="QOKW01000041">
    <property type="protein sequence ID" value="KAA0676141.1"/>
    <property type="molecule type" value="Genomic_DNA"/>
</dbReference>
<evidence type="ECO:0000313" key="3">
    <source>
        <dbReference type="Proteomes" id="UP000480854"/>
    </source>
</evidence>
<gene>
    <name evidence="2" type="ORF">DS843_28495</name>
</gene>
<reference evidence="2 3" key="1">
    <citation type="submission" date="2018-07" db="EMBL/GenBank/DDBJ databases">
        <title>Genome sequence of Azospirillum sp. ATCC 49961.</title>
        <authorList>
            <person name="Sant'Anna F.H."/>
            <person name="Baldani J.I."/>
            <person name="Zilli J.E."/>
            <person name="Reis V.M."/>
            <person name="Hartmann A."/>
            <person name="Cruz L."/>
            <person name="de Souza E.M."/>
            <person name="de Oliveira Pedrosa F."/>
            <person name="Passaglia L.M.P."/>
        </authorList>
    </citation>
    <scope>NUCLEOTIDE SEQUENCE [LARGE SCALE GENOMIC DNA]</scope>
    <source>
        <strain evidence="2 3">ATCC 49961</strain>
    </source>
</reference>
<evidence type="ECO:0000256" key="1">
    <source>
        <dbReference type="SAM" id="MobiDB-lite"/>
    </source>
</evidence>